<feature type="compositionally biased region" description="Basic and acidic residues" evidence="1">
    <location>
        <begin position="126"/>
        <end position="139"/>
    </location>
</feature>
<dbReference type="OrthoDB" id="10586077at2759"/>
<dbReference type="AlphaFoldDB" id="J3K550"/>
<protein>
    <submittedName>
        <fullName evidence="2">Uncharacterized protein</fullName>
    </submittedName>
</protein>
<evidence type="ECO:0000313" key="3">
    <source>
        <dbReference type="Proteomes" id="UP000001261"/>
    </source>
</evidence>
<dbReference type="InParanoid" id="J3K550"/>
<dbReference type="EMBL" id="GG704913">
    <property type="protein sequence ID" value="EAS29513.3"/>
    <property type="molecule type" value="Genomic_DNA"/>
</dbReference>
<gene>
    <name evidence="2" type="ORF">CIMG_08259</name>
</gene>
<keyword evidence="3" id="KW-1185">Reference proteome</keyword>
<feature type="compositionally biased region" description="Basic residues" evidence="1">
    <location>
        <begin position="397"/>
        <end position="409"/>
    </location>
</feature>
<evidence type="ECO:0000313" key="2">
    <source>
        <dbReference type="EMBL" id="EAS29513.3"/>
    </source>
</evidence>
<feature type="compositionally biased region" description="Polar residues" evidence="1">
    <location>
        <begin position="303"/>
        <end position="320"/>
    </location>
</feature>
<dbReference type="KEGG" id="cim:CIMG_08259"/>
<dbReference type="Proteomes" id="UP000001261">
    <property type="component" value="Unassembled WGS sequence"/>
</dbReference>
<accession>J3K550</accession>
<feature type="compositionally biased region" description="Low complexity" evidence="1">
    <location>
        <begin position="386"/>
        <end position="396"/>
    </location>
</feature>
<proteinExistence type="predicted"/>
<sequence>MDDPQSFRPEAGAQSRGRTGTICDDDPLHSLFYDDDDEPNTDSRAIAALGGVTGNRGPLNGNKCTQQDYEGWGDEEHDPVDEIPETQFPRIDDSEDQTTPANDGNQMLDDIAPAWSISRPPGQHAAEVRESDQDIEALRTHPSRSSADPTGPVGASGSMPRVQVEPGDTSDTPIIITDDDPRLGDGRTSAGVDTSPSDTFSGKAAGLSGSRELSEGSSCQVKEELSPDDDAVPPTRAPKRKRAHLSSQEDSQYDCIEFINMTNATAGNISQRTSNKRPKLVRSKSLPPTGSYCAPVNRRQRDQSSQIYEESVQIGSSASPDVQPLGFSRAYSYKRLTGYMVIDGVPHVEVAWHRSVEPAELFSADEVEGIKRRCTLQNAGRRGRPSKPQGKQGKQGKQLKRRGRPPKSK</sequence>
<feature type="region of interest" description="Disordered" evidence="1">
    <location>
        <begin position="1"/>
        <end position="250"/>
    </location>
</feature>
<organism evidence="2 3">
    <name type="scientific">Coccidioides immitis (strain RS)</name>
    <name type="common">Valley fever fungus</name>
    <dbReference type="NCBI Taxonomy" id="246410"/>
    <lineage>
        <taxon>Eukaryota</taxon>
        <taxon>Fungi</taxon>
        <taxon>Dikarya</taxon>
        <taxon>Ascomycota</taxon>
        <taxon>Pezizomycotina</taxon>
        <taxon>Eurotiomycetes</taxon>
        <taxon>Eurotiomycetidae</taxon>
        <taxon>Onygenales</taxon>
        <taxon>Onygenaceae</taxon>
        <taxon>Coccidioides</taxon>
    </lineage>
</organism>
<feature type="compositionally biased region" description="Low complexity" evidence="1">
    <location>
        <begin position="166"/>
        <end position="176"/>
    </location>
</feature>
<reference evidence="3" key="1">
    <citation type="journal article" date="2009" name="Genome Res.">
        <title>Comparative genomic analyses of the human fungal pathogens Coccidioides and their relatives.</title>
        <authorList>
            <person name="Sharpton T.J."/>
            <person name="Stajich J.E."/>
            <person name="Rounsley S.D."/>
            <person name="Gardner M.J."/>
            <person name="Wortman J.R."/>
            <person name="Jordar V.S."/>
            <person name="Maiti R."/>
            <person name="Kodira C.D."/>
            <person name="Neafsey D.E."/>
            <person name="Zeng Q."/>
            <person name="Hung C.-Y."/>
            <person name="McMahan C."/>
            <person name="Muszewska A."/>
            <person name="Grynberg M."/>
            <person name="Mandel M.A."/>
            <person name="Kellner E.M."/>
            <person name="Barker B.M."/>
            <person name="Galgiani J.N."/>
            <person name="Orbach M.J."/>
            <person name="Kirkland T.N."/>
            <person name="Cole G.T."/>
            <person name="Henn M.R."/>
            <person name="Birren B.W."/>
            <person name="Taylor J.W."/>
        </authorList>
    </citation>
    <scope>NUCLEOTIDE SEQUENCE [LARGE SCALE GENOMIC DNA]</scope>
    <source>
        <strain evidence="3">RS</strain>
    </source>
</reference>
<feature type="compositionally biased region" description="Polar residues" evidence="1">
    <location>
        <begin position="191"/>
        <end position="200"/>
    </location>
</feature>
<reference evidence="3" key="2">
    <citation type="journal article" date="2010" name="Genome Res.">
        <title>Population genomic sequencing of Coccidioides fungi reveals recent hybridization and transposon control.</title>
        <authorList>
            <person name="Neafsey D.E."/>
            <person name="Barker B.M."/>
            <person name="Sharpton T.J."/>
            <person name="Stajich J.E."/>
            <person name="Park D.J."/>
            <person name="Whiston E."/>
            <person name="Hung C.-Y."/>
            <person name="McMahan C."/>
            <person name="White J."/>
            <person name="Sykes S."/>
            <person name="Heiman D."/>
            <person name="Young S."/>
            <person name="Zeng Q."/>
            <person name="Abouelleil A."/>
            <person name="Aftuck L."/>
            <person name="Bessette D."/>
            <person name="Brown A."/>
            <person name="FitzGerald M."/>
            <person name="Lui A."/>
            <person name="Macdonald J.P."/>
            <person name="Priest M."/>
            <person name="Orbach M.J."/>
            <person name="Galgiani J.N."/>
            <person name="Kirkland T.N."/>
            <person name="Cole G.T."/>
            <person name="Birren B.W."/>
            <person name="Henn M.R."/>
            <person name="Taylor J.W."/>
            <person name="Rounsley S.D."/>
        </authorList>
    </citation>
    <scope>GENOME REANNOTATION</scope>
    <source>
        <strain evidence="3">RS</strain>
    </source>
</reference>
<name>J3K550_COCIM</name>
<dbReference type="RefSeq" id="XP_001241096.2">
    <property type="nucleotide sequence ID" value="XM_001241095.2"/>
</dbReference>
<feature type="compositionally biased region" description="Acidic residues" evidence="1">
    <location>
        <begin position="71"/>
        <end position="84"/>
    </location>
</feature>
<dbReference type="VEuPathDB" id="FungiDB:CIMG_08259"/>
<feature type="compositionally biased region" description="Low complexity" evidence="1">
    <location>
        <begin position="206"/>
        <end position="218"/>
    </location>
</feature>
<feature type="region of interest" description="Disordered" evidence="1">
    <location>
        <begin position="267"/>
        <end position="320"/>
    </location>
</feature>
<evidence type="ECO:0000256" key="1">
    <source>
        <dbReference type="SAM" id="MobiDB-lite"/>
    </source>
</evidence>
<feature type="region of interest" description="Disordered" evidence="1">
    <location>
        <begin position="374"/>
        <end position="409"/>
    </location>
</feature>
<dbReference type="GeneID" id="4559999"/>